<accession>A0A9Q0MBW2</accession>
<protein>
    <recommendedName>
        <fullName evidence="2">Ig-like domain-containing protein</fullName>
    </recommendedName>
</protein>
<dbReference type="InterPro" id="IPR013783">
    <property type="entry name" value="Ig-like_fold"/>
</dbReference>
<keyword evidence="1" id="KW-0732">Signal</keyword>
<organism evidence="3 4">
    <name type="scientific">Blomia tropicalis</name>
    <name type="common">Mite</name>
    <dbReference type="NCBI Taxonomy" id="40697"/>
    <lineage>
        <taxon>Eukaryota</taxon>
        <taxon>Metazoa</taxon>
        <taxon>Ecdysozoa</taxon>
        <taxon>Arthropoda</taxon>
        <taxon>Chelicerata</taxon>
        <taxon>Arachnida</taxon>
        <taxon>Acari</taxon>
        <taxon>Acariformes</taxon>
        <taxon>Sarcoptiformes</taxon>
        <taxon>Astigmata</taxon>
        <taxon>Glycyphagoidea</taxon>
        <taxon>Echimyopodidae</taxon>
        <taxon>Blomia</taxon>
    </lineage>
</organism>
<comment type="caution">
    <text evidence="3">The sequence shown here is derived from an EMBL/GenBank/DDBJ whole genome shotgun (WGS) entry which is preliminary data.</text>
</comment>
<dbReference type="InterPro" id="IPR007110">
    <property type="entry name" value="Ig-like_dom"/>
</dbReference>
<gene>
    <name evidence="3" type="ORF">RDWZM_001257</name>
</gene>
<sequence length="280" mass="31980">MITSYLFVIIVQIILCGTGSNALRITLLDIPSPLVMGESAELTCNYDLDDHTLYSFKWYKDGFEFYRYVPRDYPQIQYLKIAGINVDVRKSTKKSVFLHSVNLATRGKYRCEISAEAPSFITAAKEGFLDINVLPTQGPKIVAEQSLYTVGDEIVVNCTSDRSNLEIYLNFTINGEPISNSIDYELTFWTQLHADSLKTAGLSLRFILTTKHFHGGKLKLKCISTMSRYNLANEANLLLTDYNYRPEPIQFISSESQGMEQFYESFIETVYKQTSKHFIR</sequence>
<feature type="signal peptide" evidence="1">
    <location>
        <begin position="1"/>
        <end position="22"/>
    </location>
</feature>
<feature type="domain" description="Ig-like" evidence="2">
    <location>
        <begin position="37"/>
        <end position="122"/>
    </location>
</feature>
<evidence type="ECO:0000313" key="3">
    <source>
        <dbReference type="EMBL" id="KAJ6222712.1"/>
    </source>
</evidence>
<dbReference type="Gene3D" id="2.60.40.10">
    <property type="entry name" value="Immunoglobulins"/>
    <property type="match status" value="1"/>
</dbReference>
<keyword evidence="4" id="KW-1185">Reference proteome</keyword>
<dbReference type="PANTHER" id="PTHR21261:SF15">
    <property type="entry name" value="BEATEN PATH IIIA, ISOFORM D-RELATED"/>
    <property type="match status" value="1"/>
</dbReference>
<name>A0A9Q0MBW2_BLOTA</name>
<dbReference type="EMBL" id="JAPWDV010000001">
    <property type="protein sequence ID" value="KAJ6222712.1"/>
    <property type="molecule type" value="Genomic_DNA"/>
</dbReference>
<dbReference type="SUPFAM" id="SSF48726">
    <property type="entry name" value="Immunoglobulin"/>
    <property type="match status" value="1"/>
</dbReference>
<dbReference type="AlphaFoldDB" id="A0A9Q0MBW2"/>
<evidence type="ECO:0000259" key="2">
    <source>
        <dbReference type="PROSITE" id="PS50835"/>
    </source>
</evidence>
<dbReference type="PROSITE" id="PS50835">
    <property type="entry name" value="IG_LIKE"/>
    <property type="match status" value="1"/>
</dbReference>
<evidence type="ECO:0000313" key="4">
    <source>
        <dbReference type="Proteomes" id="UP001142055"/>
    </source>
</evidence>
<dbReference type="InterPro" id="IPR036179">
    <property type="entry name" value="Ig-like_dom_sf"/>
</dbReference>
<proteinExistence type="predicted"/>
<dbReference type="Proteomes" id="UP001142055">
    <property type="component" value="Chromosome 1"/>
</dbReference>
<reference evidence="3" key="1">
    <citation type="submission" date="2022-12" db="EMBL/GenBank/DDBJ databases">
        <title>Genome assemblies of Blomia tropicalis.</title>
        <authorList>
            <person name="Cui Y."/>
        </authorList>
    </citation>
    <scope>NUCLEOTIDE SEQUENCE</scope>
    <source>
        <tissue evidence="3">Adult mites</tissue>
    </source>
</reference>
<dbReference type="PANTHER" id="PTHR21261">
    <property type="entry name" value="BEAT PROTEIN"/>
    <property type="match status" value="1"/>
</dbReference>
<evidence type="ECO:0000256" key="1">
    <source>
        <dbReference type="SAM" id="SignalP"/>
    </source>
</evidence>
<dbReference type="FunFam" id="2.60.40.10:FF:000437">
    <property type="entry name" value="Beat-IIIc, isoform A"/>
    <property type="match status" value="1"/>
</dbReference>
<dbReference type="OMA" id="VHMNCTS"/>
<feature type="chain" id="PRO_5040309541" description="Ig-like domain-containing protein" evidence="1">
    <location>
        <begin position="23"/>
        <end position="280"/>
    </location>
</feature>